<name>A0AB39T8I9_9ACTN</name>
<dbReference type="InterPro" id="IPR032490">
    <property type="entry name" value="DUF5047"/>
</dbReference>
<accession>A0AB39T8I9</accession>
<proteinExistence type="predicted"/>
<feature type="domain" description="DUF5047" evidence="1">
    <location>
        <begin position="40"/>
        <end position="161"/>
    </location>
</feature>
<protein>
    <submittedName>
        <fullName evidence="2">DUF5047 domain-containing protein</fullName>
    </submittedName>
</protein>
<dbReference type="RefSeq" id="WP_369147048.1">
    <property type="nucleotide sequence ID" value="NZ_CP163444.1"/>
</dbReference>
<gene>
    <name evidence="2" type="ORF">AB5J54_30185</name>
</gene>
<organism evidence="2">
    <name type="scientific">Streptomyces sp. R44</name>
    <dbReference type="NCBI Taxonomy" id="3238633"/>
    <lineage>
        <taxon>Bacteria</taxon>
        <taxon>Bacillati</taxon>
        <taxon>Actinomycetota</taxon>
        <taxon>Actinomycetes</taxon>
        <taxon>Kitasatosporales</taxon>
        <taxon>Streptomycetaceae</taxon>
        <taxon>Streptomyces</taxon>
    </lineage>
</organism>
<dbReference type="EMBL" id="CP163444">
    <property type="protein sequence ID" value="XDQ74526.1"/>
    <property type="molecule type" value="Genomic_DNA"/>
</dbReference>
<reference evidence="2" key="1">
    <citation type="submission" date="2024-07" db="EMBL/GenBank/DDBJ databases">
        <authorList>
            <person name="Yu S.T."/>
        </authorList>
    </citation>
    <scope>NUCLEOTIDE SEQUENCE</scope>
    <source>
        <strain evidence="2">R44</strain>
    </source>
</reference>
<dbReference type="Pfam" id="PF16466">
    <property type="entry name" value="DUF5047"/>
    <property type="match status" value="1"/>
</dbReference>
<evidence type="ECO:0000313" key="2">
    <source>
        <dbReference type="EMBL" id="XDQ74526.1"/>
    </source>
</evidence>
<evidence type="ECO:0000259" key="1">
    <source>
        <dbReference type="Pfam" id="PF16466"/>
    </source>
</evidence>
<dbReference type="AlphaFoldDB" id="A0AB39T8I9"/>
<sequence>MYAVTPAFLAALATSHRMVVTVDAYYGGALVASGIPVADGSVTVDRGSKTRRSLSLTVADPALLPWDANDTLAAYGQELVIKRGIRYPNGDEELVPLGTFRINEPAGDTLLGPVTITGTSAEAAIIDDRFQAPTSSRGYAGCFSAIDALIHQTLPTATVVNLTAGGRNPALAVAQWDAGADRWDAIVQIATAMQAEVFVDALGRFVVADRPNVLSGSVAWDIAEGEGGTLMSSARTMSRAGVYNAVLATGENTAAGTAPVSAVARDTNPLSPTVWGGPFGKVTKTISSPLWTTVAACQAAADYALIEATAPNVQTSINSLPNPALDAGDVIRLIHAGRKELYLVQSLNIPLTVSGNFAVSLRGRKEDTF</sequence>